<feature type="non-terminal residue" evidence="1">
    <location>
        <position position="1"/>
    </location>
</feature>
<dbReference type="EMBL" id="LXQA010833767">
    <property type="protein sequence ID" value="MCI73222.1"/>
    <property type="molecule type" value="Genomic_DNA"/>
</dbReference>
<comment type="caution">
    <text evidence="1">The sequence shown here is derived from an EMBL/GenBank/DDBJ whole genome shotgun (WGS) entry which is preliminary data.</text>
</comment>
<sequence>VTCVTRRVVVLGLVGFLLAAPRTGSSCAARRA</sequence>
<proteinExistence type="predicted"/>
<accession>A0A392UIC2</accession>
<evidence type="ECO:0000313" key="1">
    <source>
        <dbReference type="EMBL" id="MCI73222.1"/>
    </source>
</evidence>
<name>A0A392UIC2_9FABA</name>
<protein>
    <submittedName>
        <fullName evidence="1">Uncharacterized protein</fullName>
    </submittedName>
</protein>
<organism evidence="1 2">
    <name type="scientific">Trifolium medium</name>
    <dbReference type="NCBI Taxonomy" id="97028"/>
    <lineage>
        <taxon>Eukaryota</taxon>
        <taxon>Viridiplantae</taxon>
        <taxon>Streptophyta</taxon>
        <taxon>Embryophyta</taxon>
        <taxon>Tracheophyta</taxon>
        <taxon>Spermatophyta</taxon>
        <taxon>Magnoliopsida</taxon>
        <taxon>eudicotyledons</taxon>
        <taxon>Gunneridae</taxon>
        <taxon>Pentapetalae</taxon>
        <taxon>rosids</taxon>
        <taxon>fabids</taxon>
        <taxon>Fabales</taxon>
        <taxon>Fabaceae</taxon>
        <taxon>Papilionoideae</taxon>
        <taxon>50 kb inversion clade</taxon>
        <taxon>NPAAA clade</taxon>
        <taxon>Hologalegina</taxon>
        <taxon>IRL clade</taxon>
        <taxon>Trifolieae</taxon>
        <taxon>Trifolium</taxon>
    </lineage>
</organism>
<dbReference type="Proteomes" id="UP000265520">
    <property type="component" value="Unassembled WGS sequence"/>
</dbReference>
<reference evidence="1 2" key="1">
    <citation type="journal article" date="2018" name="Front. Plant Sci.">
        <title>Red Clover (Trifolium pratense) and Zigzag Clover (T. medium) - A Picture of Genomic Similarities and Differences.</title>
        <authorList>
            <person name="Dluhosova J."/>
            <person name="Istvanek J."/>
            <person name="Nedelnik J."/>
            <person name="Repkova J."/>
        </authorList>
    </citation>
    <scope>NUCLEOTIDE SEQUENCE [LARGE SCALE GENOMIC DNA]</scope>
    <source>
        <strain evidence="2">cv. 10/8</strain>
        <tissue evidence="1">Leaf</tissue>
    </source>
</reference>
<dbReference type="AlphaFoldDB" id="A0A392UIC2"/>
<keyword evidence="2" id="KW-1185">Reference proteome</keyword>
<evidence type="ECO:0000313" key="2">
    <source>
        <dbReference type="Proteomes" id="UP000265520"/>
    </source>
</evidence>